<organism evidence="2 3">
    <name type="scientific">Tsukamurella phage TIN3</name>
    <dbReference type="NCBI Taxonomy" id="1636546"/>
    <lineage>
        <taxon>Viruses</taxon>
        <taxon>Duplodnaviria</taxon>
        <taxon>Heunggongvirae</taxon>
        <taxon>Uroviricota</taxon>
        <taxon>Caudoviricetes</taxon>
        <taxon>Tinduovirus</taxon>
        <taxon>Tinduovirus TIN3</taxon>
    </lineage>
</organism>
<reference evidence="2 3" key="1">
    <citation type="journal article" date="2015" name="Appl. Environ. Microbiol.">
        <title>Three of a Kind: Genetically Similar Tsukamurella Phages TIN2, TIN3, and TIN4.</title>
        <authorList>
            <person name="Dyson Z.A."/>
            <person name="Tucci J."/>
            <person name="Seviour R.J."/>
            <person name="Petrovski S."/>
        </authorList>
    </citation>
    <scope>NUCLEOTIDE SEQUENCE [LARGE SCALE GENOMIC DNA]</scope>
</reference>
<evidence type="ECO:0000313" key="2">
    <source>
        <dbReference type="EMBL" id="AKJ71888.1"/>
    </source>
</evidence>
<dbReference type="KEGG" id="vg:26641177"/>
<protein>
    <submittedName>
        <fullName evidence="2">Uncharacterized protein</fullName>
    </submittedName>
</protein>
<keyword evidence="1" id="KW-1133">Transmembrane helix</keyword>
<accession>A0A0K0N5W7</accession>
<dbReference type="EMBL" id="KR011063">
    <property type="protein sequence ID" value="AKJ71888.1"/>
    <property type="molecule type" value="Genomic_DNA"/>
</dbReference>
<sequence length="42" mass="4594">MYEVLDFIAGTLHGANGGHLLIALVIIVVVYVRTANRKANRD</sequence>
<keyword evidence="1" id="KW-0812">Transmembrane</keyword>
<keyword evidence="3" id="KW-1185">Reference proteome</keyword>
<gene>
    <name evidence="2" type="ORF">TIN3_91</name>
</gene>
<proteinExistence type="predicted"/>
<dbReference type="RefSeq" id="YP_009214857.1">
    <property type="nucleotide sequence ID" value="NC_028966.1"/>
</dbReference>
<dbReference type="GeneID" id="26641177"/>
<name>A0A0K0N5W7_9CAUD</name>
<keyword evidence="1" id="KW-0472">Membrane</keyword>
<evidence type="ECO:0000313" key="3">
    <source>
        <dbReference type="Proteomes" id="UP000203663"/>
    </source>
</evidence>
<feature type="transmembrane region" description="Helical" evidence="1">
    <location>
        <begin position="12"/>
        <end position="32"/>
    </location>
</feature>
<evidence type="ECO:0000256" key="1">
    <source>
        <dbReference type="SAM" id="Phobius"/>
    </source>
</evidence>
<dbReference type="Proteomes" id="UP000203663">
    <property type="component" value="Segment"/>
</dbReference>